<evidence type="ECO:0000259" key="4">
    <source>
        <dbReference type="PROSITE" id="PS50240"/>
    </source>
</evidence>
<gene>
    <name evidence="5" type="ORF">MGN01_16220</name>
</gene>
<keyword evidence="2" id="KW-0720">Serine protease</keyword>
<dbReference type="InterPro" id="IPR009003">
    <property type="entry name" value="Peptidase_S1_PA"/>
</dbReference>
<evidence type="ECO:0000256" key="1">
    <source>
        <dbReference type="ARBA" id="ARBA00023157"/>
    </source>
</evidence>
<organism evidence="5 6">
    <name type="scientific">Methylobacterium gnaphalii</name>
    <dbReference type="NCBI Taxonomy" id="1010610"/>
    <lineage>
        <taxon>Bacteria</taxon>
        <taxon>Pseudomonadati</taxon>
        <taxon>Pseudomonadota</taxon>
        <taxon>Alphaproteobacteria</taxon>
        <taxon>Hyphomicrobiales</taxon>
        <taxon>Methylobacteriaceae</taxon>
        <taxon>Methylobacterium</taxon>
    </lineage>
</organism>
<feature type="chain" id="PRO_5022046158" description="Peptidase S1 domain-containing protein" evidence="3">
    <location>
        <begin position="42"/>
        <end position="264"/>
    </location>
</feature>
<dbReference type="PROSITE" id="PS50240">
    <property type="entry name" value="TRYPSIN_DOM"/>
    <property type="match status" value="1"/>
</dbReference>
<keyword evidence="6" id="KW-1185">Reference proteome</keyword>
<dbReference type="InterPro" id="IPR018114">
    <property type="entry name" value="TRYPSIN_HIS"/>
</dbReference>
<dbReference type="InterPro" id="IPR001254">
    <property type="entry name" value="Trypsin_dom"/>
</dbReference>
<sequence>MAAHRTARLVTALDRHARRRIAALGLALGLAASGGSSPASAIQGGASARSGDSLARATAGIGIITQADGSLRLSRCSGVLIAPDKILTAAHCVSGAPVGLVVIFYNGANAVKPVYAASVIARYSPDRGVLTSNAVRVRLAELSLDLAVLQLSSPVHDRRPIPLATEPGRVPASLEIAGIGLSGMTGGRLRTSALKPLATSNTGLIIARTVGSSACFGDSGGPVVGRDRRGVYVVGVASAVLSRDPPCGNFLVVAPAAQVFATGG</sequence>
<dbReference type="InterPro" id="IPR033116">
    <property type="entry name" value="TRYPSIN_SER"/>
</dbReference>
<dbReference type="SMART" id="SM00020">
    <property type="entry name" value="Tryp_SPc"/>
    <property type="match status" value="1"/>
</dbReference>
<feature type="signal peptide" evidence="3">
    <location>
        <begin position="1"/>
        <end position="41"/>
    </location>
</feature>
<dbReference type="Gene3D" id="2.40.10.10">
    <property type="entry name" value="Trypsin-like serine proteases"/>
    <property type="match status" value="1"/>
</dbReference>
<keyword evidence="2" id="KW-0378">Hydrolase</keyword>
<dbReference type="GO" id="GO:0004252">
    <property type="term" value="F:serine-type endopeptidase activity"/>
    <property type="evidence" value="ECO:0007669"/>
    <property type="project" value="InterPro"/>
</dbReference>
<comment type="caution">
    <text evidence="5">The sequence shown here is derived from an EMBL/GenBank/DDBJ whole genome shotgun (WGS) entry which is preliminary data.</text>
</comment>
<reference evidence="5 6" key="1">
    <citation type="submission" date="2019-07" db="EMBL/GenBank/DDBJ databases">
        <title>Whole genome shotgun sequence of Methylobacterium gnaphalii NBRC 107716.</title>
        <authorList>
            <person name="Hosoyama A."/>
            <person name="Uohara A."/>
            <person name="Ohji S."/>
            <person name="Ichikawa N."/>
        </authorList>
    </citation>
    <scope>NUCLEOTIDE SEQUENCE [LARGE SCALE GENOMIC DNA]</scope>
    <source>
        <strain evidence="5 6">NBRC 107716</strain>
    </source>
</reference>
<dbReference type="Proteomes" id="UP000321750">
    <property type="component" value="Unassembled WGS sequence"/>
</dbReference>
<proteinExistence type="predicted"/>
<dbReference type="GO" id="GO:0006508">
    <property type="term" value="P:proteolysis"/>
    <property type="evidence" value="ECO:0007669"/>
    <property type="project" value="UniProtKB-KW"/>
</dbReference>
<keyword evidence="1" id="KW-1015">Disulfide bond</keyword>
<evidence type="ECO:0000313" key="5">
    <source>
        <dbReference type="EMBL" id="GEP09777.1"/>
    </source>
</evidence>
<dbReference type="Pfam" id="PF00089">
    <property type="entry name" value="Trypsin"/>
    <property type="match status" value="1"/>
</dbReference>
<dbReference type="AlphaFoldDB" id="A0A512JIJ7"/>
<dbReference type="EMBL" id="BJZV01000007">
    <property type="protein sequence ID" value="GEP09777.1"/>
    <property type="molecule type" value="Genomic_DNA"/>
</dbReference>
<dbReference type="RefSeq" id="WP_238257542.1">
    <property type="nucleotide sequence ID" value="NZ_BJZV01000007.1"/>
</dbReference>
<dbReference type="InterPro" id="IPR001314">
    <property type="entry name" value="Peptidase_S1A"/>
</dbReference>
<dbReference type="SUPFAM" id="SSF50494">
    <property type="entry name" value="Trypsin-like serine proteases"/>
    <property type="match status" value="1"/>
</dbReference>
<dbReference type="InterPro" id="IPR043504">
    <property type="entry name" value="Peptidase_S1_PA_chymotrypsin"/>
</dbReference>
<feature type="domain" description="Peptidase S1" evidence="4">
    <location>
        <begin position="42"/>
        <end position="248"/>
    </location>
</feature>
<name>A0A512JIJ7_9HYPH</name>
<protein>
    <recommendedName>
        <fullName evidence="4">Peptidase S1 domain-containing protein</fullName>
    </recommendedName>
</protein>
<evidence type="ECO:0000313" key="6">
    <source>
        <dbReference type="Proteomes" id="UP000321750"/>
    </source>
</evidence>
<keyword evidence="3" id="KW-0732">Signal</keyword>
<dbReference type="PROSITE" id="PS00134">
    <property type="entry name" value="TRYPSIN_HIS"/>
    <property type="match status" value="1"/>
</dbReference>
<dbReference type="PRINTS" id="PR00722">
    <property type="entry name" value="CHYMOTRYPSIN"/>
</dbReference>
<accession>A0A512JIJ7</accession>
<keyword evidence="2" id="KW-0645">Protease</keyword>
<evidence type="ECO:0000256" key="2">
    <source>
        <dbReference type="RuleBase" id="RU363034"/>
    </source>
</evidence>
<dbReference type="PROSITE" id="PS00135">
    <property type="entry name" value="TRYPSIN_SER"/>
    <property type="match status" value="1"/>
</dbReference>
<evidence type="ECO:0000256" key="3">
    <source>
        <dbReference type="SAM" id="SignalP"/>
    </source>
</evidence>